<dbReference type="PROSITE" id="PS00687">
    <property type="entry name" value="ALDEHYDE_DEHYDR_GLU"/>
    <property type="match status" value="1"/>
</dbReference>
<dbReference type="FunFam" id="3.40.309.10:FF:000009">
    <property type="entry name" value="Aldehyde dehydrogenase A"/>
    <property type="match status" value="1"/>
</dbReference>
<dbReference type="OrthoDB" id="310895at2759"/>
<evidence type="ECO:0000313" key="8">
    <source>
        <dbReference type="EMBL" id="KAF2815451.1"/>
    </source>
</evidence>
<feature type="active site" evidence="5">
    <location>
        <position position="246"/>
    </location>
</feature>
<dbReference type="InterPro" id="IPR016161">
    <property type="entry name" value="Ald_DH/histidinol_DH"/>
</dbReference>
<dbReference type="AlphaFoldDB" id="A0A6A6Z2V0"/>
<keyword evidence="9" id="KW-1185">Reference proteome</keyword>
<dbReference type="Gene3D" id="3.40.309.10">
    <property type="entry name" value="Aldehyde Dehydrogenase, Chain A, domain 2"/>
    <property type="match status" value="1"/>
</dbReference>
<dbReference type="Gene3D" id="3.40.605.10">
    <property type="entry name" value="Aldehyde Dehydrogenase, Chain A, domain 1"/>
    <property type="match status" value="1"/>
</dbReference>
<evidence type="ECO:0000256" key="5">
    <source>
        <dbReference type="PROSITE-ProRule" id="PRU10007"/>
    </source>
</evidence>
<dbReference type="FunFam" id="3.40.605.10:FF:000007">
    <property type="entry name" value="NAD/NADP-dependent betaine aldehyde dehydrogenase"/>
    <property type="match status" value="1"/>
</dbReference>
<dbReference type="Pfam" id="PF00171">
    <property type="entry name" value="Aldedh"/>
    <property type="match status" value="1"/>
</dbReference>
<reference evidence="10" key="2">
    <citation type="submission" date="2020-04" db="EMBL/GenBank/DDBJ databases">
        <authorList>
            <consortium name="NCBI Genome Project"/>
        </authorList>
    </citation>
    <scope>NUCLEOTIDE SEQUENCE</scope>
    <source>
        <strain evidence="10">CBS 304.34</strain>
    </source>
</reference>
<reference evidence="8 10" key="1">
    <citation type="journal article" date="2020" name="Stud. Mycol.">
        <title>101 Dothideomycetes genomes: a test case for predicting lifestyles and emergence of pathogens.</title>
        <authorList>
            <person name="Haridas S."/>
            <person name="Albert R."/>
            <person name="Binder M."/>
            <person name="Bloem J."/>
            <person name="Labutti K."/>
            <person name="Salamov A."/>
            <person name="Andreopoulos B."/>
            <person name="Baker S."/>
            <person name="Barry K."/>
            <person name="Bills G."/>
            <person name="Bluhm B."/>
            <person name="Cannon C."/>
            <person name="Castanera R."/>
            <person name="Culley D."/>
            <person name="Daum C."/>
            <person name="Ezra D."/>
            <person name="Gonzalez J."/>
            <person name="Henrissat B."/>
            <person name="Kuo A."/>
            <person name="Liang C."/>
            <person name="Lipzen A."/>
            <person name="Lutzoni F."/>
            <person name="Magnuson J."/>
            <person name="Mondo S."/>
            <person name="Nolan M."/>
            <person name="Ohm R."/>
            <person name="Pangilinan J."/>
            <person name="Park H.-J."/>
            <person name="Ramirez L."/>
            <person name="Alfaro M."/>
            <person name="Sun H."/>
            <person name="Tritt A."/>
            <person name="Yoshinaga Y."/>
            <person name="Zwiers L.-H."/>
            <person name="Turgeon B."/>
            <person name="Goodwin S."/>
            <person name="Spatafora J."/>
            <person name="Crous P."/>
            <person name="Grigoriev I."/>
        </authorList>
    </citation>
    <scope>NUCLEOTIDE SEQUENCE</scope>
    <source>
        <strain evidence="8 10">CBS 304.34</strain>
    </source>
</reference>
<dbReference type="InterPro" id="IPR029510">
    <property type="entry name" value="Ald_DH_CS_GLU"/>
</dbReference>
<dbReference type="EC" id="1.2.1.3" evidence="3"/>
<dbReference type="InterPro" id="IPR016163">
    <property type="entry name" value="Ald_DH_C"/>
</dbReference>
<organism evidence="8">
    <name type="scientific">Mytilinidion resinicola</name>
    <dbReference type="NCBI Taxonomy" id="574789"/>
    <lineage>
        <taxon>Eukaryota</taxon>
        <taxon>Fungi</taxon>
        <taxon>Dikarya</taxon>
        <taxon>Ascomycota</taxon>
        <taxon>Pezizomycotina</taxon>
        <taxon>Dothideomycetes</taxon>
        <taxon>Pleosporomycetidae</taxon>
        <taxon>Mytilinidiales</taxon>
        <taxon>Mytilinidiaceae</taxon>
        <taxon>Mytilinidion</taxon>
    </lineage>
</organism>
<dbReference type="InterPro" id="IPR044086">
    <property type="entry name" value="LUC3-like"/>
</dbReference>
<accession>A0A6A6Z2V0</accession>
<protein>
    <recommendedName>
        <fullName evidence="3">aldehyde dehydrogenase (NAD(+))</fullName>
        <ecNumber evidence="3">1.2.1.3</ecNumber>
    </recommendedName>
</protein>
<dbReference type="PANTHER" id="PTHR11699">
    <property type="entry name" value="ALDEHYDE DEHYDROGENASE-RELATED"/>
    <property type="match status" value="1"/>
</dbReference>
<keyword evidence="2 6" id="KW-0560">Oxidoreductase</keyword>
<name>A0A6A6Z2V0_9PEZI</name>
<sequence>MAPEVSFTSFKNIVNGGFRDAKEHTYGHNPATGEQLWDVPVATKQDVDDAVQAARTAFKSWRKTTLAERKKTVGAVLDVYKRHFREFGDLLLKENGKPTVFADGEAKIIIDQFEFYLDLKLDDEVIELKDRTCIKRWVPVGVVAAILPWNFPLANVGGKMIPALLAGNAIIIKPSPFTPYSALKFVEIAQQVLPPGLVQVLAGDDRLGPWLTHHPDVGKIAFTGSVASGKKVMEAASKTLKRVILELGGNDASIVCPDIDVDEVAPKLVRGAFFNSGQVCATVKRVYVHQDIYDKFLAAAVKAVNAVKWGDPLGADVFLGPTQNSMQFTKVKDIYDDVKDKGYKVAVGGNIAPGNGLYAEPSLIDNPPNDARIVTEEQFAPMLPIQVWSDEEEVIERANDSKMGLGGNVWSKDETRARRIAESLEAGSVFINGVEMLTNHAPYGGIKESGIGLEGGPDAIKGYCDVQVLHTNIR</sequence>
<evidence type="ECO:0000256" key="1">
    <source>
        <dbReference type="ARBA" id="ARBA00009986"/>
    </source>
</evidence>
<dbReference type="InterPro" id="IPR016162">
    <property type="entry name" value="Ald_DH_N"/>
</dbReference>
<comment type="catalytic activity">
    <reaction evidence="4">
        <text>an aldehyde + NAD(+) + H2O = a carboxylate + NADH + 2 H(+)</text>
        <dbReference type="Rhea" id="RHEA:16185"/>
        <dbReference type="ChEBI" id="CHEBI:15377"/>
        <dbReference type="ChEBI" id="CHEBI:15378"/>
        <dbReference type="ChEBI" id="CHEBI:17478"/>
        <dbReference type="ChEBI" id="CHEBI:29067"/>
        <dbReference type="ChEBI" id="CHEBI:57540"/>
        <dbReference type="ChEBI" id="CHEBI:57945"/>
        <dbReference type="EC" id="1.2.1.3"/>
    </reaction>
</comment>
<comment type="similarity">
    <text evidence="1 6">Belongs to the aldehyde dehydrogenase family.</text>
</comment>
<evidence type="ECO:0000313" key="10">
    <source>
        <dbReference type="RefSeq" id="XP_033582415.1"/>
    </source>
</evidence>
<dbReference type="Proteomes" id="UP000504636">
    <property type="component" value="Unplaced"/>
</dbReference>
<dbReference type="InterPro" id="IPR015590">
    <property type="entry name" value="Aldehyde_DH_dom"/>
</dbReference>
<evidence type="ECO:0000256" key="6">
    <source>
        <dbReference type="RuleBase" id="RU003345"/>
    </source>
</evidence>
<dbReference type="EMBL" id="MU003694">
    <property type="protein sequence ID" value="KAF2815451.1"/>
    <property type="molecule type" value="Genomic_DNA"/>
</dbReference>
<dbReference type="SUPFAM" id="SSF53720">
    <property type="entry name" value="ALDH-like"/>
    <property type="match status" value="1"/>
</dbReference>
<evidence type="ECO:0000313" key="9">
    <source>
        <dbReference type="Proteomes" id="UP000504636"/>
    </source>
</evidence>
<dbReference type="GO" id="GO:0004029">
    <property type="term" value="F:aldehyde dehydrogenase (NAD+) activity"/>
    <property type="evidence" value="ECO:0007669"/>
    <property type="project" value="UniProtKB-EC"/>
</dbReference>
<dbReference type="GeneID" id="54465072"/>
<evidence type="ECO:0000259" key="7">
    <source>
        <dbReference type="Pfam" id="PF00171"/>
    </source>
</evidence>
<dbReference type="CDD" id="cd07106">
    <property type="entry name" value="ALDH_AldA-AAD23400"/>
    <property type="match status" value="1"/>
</dbReference>
<evidence type="ECO:0000256" key="4">
    <source>
        <dbReference type="ARBA" id="ARBA00049194"/>
    </source>
</evidence>
<evidence type="ECO:0000256" key="2">
    <source>
        <dbReference type="ARBA" id="ARBA00023002"/>
    </source>
</evidence>
<dbReference type="RefSeq" id="XP_033582415.1">
    <property type="nucleotide sequence ID" value="XM_033724179.1"/>
</dbReference>
<gene>
    <name evidence="8 10" type="ORF">BDZ99DRAFT_506521</name>
</gene>
<feature type="domain" description="Aldehyde dehydrogenase" evidence="7">
    <location>
        <begin position="25"/>
        <end position="467"/>
    </location>
</feature>
<reference evidence="10" key="3">
    <citation type="submission" date="2025-04" db="UniProtKB">
        <authorList>
            <consortium name="RefSeq"/>
        </authorList>
    </citation>
    <scope>IDENTIFICATION</scope>
    <source>
        <strain evidence="10">CBS 304.34</strain>
    </source>
</reference>
<proteinExistence type="inferred from homology"/>
<evidence type="ECO:0000256" key="3">
    <source>
        <dbReference type="ARBA" id="ARBA00024226"/>
    </source>
</evidence>